<evidence type="ECO:0000313" key="1">
    <source>
        <dbReference type="EMBL" id="MPM10409.1"/>
    </source>
</evidence>
<accession>A0A644X2V5</accession>
<organism evidence="1">
    <name type="scientific">bioreactor metagenome</name>
    <dbReference type="NCBI Taxonomy" id="1076179"/>
    <lineage>
        <taxon>unclassified sequences</taxon>
        <taxon>metagenomes</taxon>
        <taxon>ecological metagenomes</taxon>
    </lineage>
</organism>
<gene>
    <name evidence="1" type="ORF">SDC9_56741</name>
</gene>
<dbReference type="AlphaFoldDB" id="A0A644X2V5"/>
<dbReference type="EMBL" id="VSSQ01001689">
    <property type="protein sequence ID" value="MPM10409.1"/>
    <property type="molecule type" value="Genomic_DNA"/>
</dbReference>
<reference evidence="1" key="1">
    <citation type="submission" date="2019-08" db="EMBL/GenBank/DDBJ databases">
        <authorList>
            <person name="Kucharzyk K."/>
            <person name="Murdoch R.W."/>
            <person name="Higgins S."/>
            <person name="Loffler F."/>
        </authorList>
    </citation>
    <scope>NUCLEOTIDE SEQUENCE</scope>
</reference>
<proteinExistence type="predicted"/>
<protein>
    <submittedName>
        <fullName evidence="1">Uncharacterized protein</fullName>
    </submittedName>
</protein>
<comment type="caution">
    <text evidence="1">The sequence shown here is derived from an EMBL/GenBank/DDBJ whole genome shotgun (WGS) entry which is preliminary data.</text>
</comment>
<sequence length="129" mass="15326">MNKLEIAEKLIKEILYYSEKANNYLFEIDKDTHETRYNRLDKTYREDRREIVSGIMLNKAISSAGTLKAFYYSNLDELEGSPVDTILNNFDLYSNEFFKNLSTKHSHQHTDVYFQQFKDSVANFSYFFS</sequence>
<name>A0A644X2V5_9ZZZZ</name>